<protein>
    <submittedName>
        <fullName evidence="2">Uncharacterized protein</fullName>
    </submittedName>
</protein>
<organism evidence="2 3">
    <name type="scientific">Rotaria magnacalcarata</name>
    <dbReference type="NCBI Taxonomy" id="392030"/>
    <lineage>
        <taxon>Eukaryota</taxon>
        <taxon>Metazoa</taxon>
        <taxon>Spiralia</taxon>
        <taxon>Gnathifera</taxon>
        <taxon>Rotifera</taxon>
        <taxon>Eurotatoria</taxon>
        <taxon>Bdelloidea</taxon>
        <taxon>Philodinida</taxon>
        <taxon>Philodinidae</taxon>
        <taxon>Rotaria</taxon>
    </lineage>
</organism>
<name>A0A8S3AQ92_9BILA</name>
<dbReference type="Proteomes" id="UP000676336">
    <property type="component" value="Unassembled WGS sequence"/>
</dbReference>
<dbReference type="EMBL" id="CAJOBI010135156">
    <property type="protein sequence ID" value="CAF4742459.1"/>
    <property type="molecule type" value="Genomic_DNA"/>
</dbReference>
<feature type="compositionally biased region" description="Polar residues" evidence="1">
    <location>
        <begin position="1"/>
        <end position="13"/>
    </location>
</feature>
<comment type="caution">
    <text evidence="2">The sequence shown here is derived from an EMBL/GenBank/DDBJ whole genome shotgun (WGS) entry which is preliminary data.</text>
</comment>
<feature type="region of interest" description="Disordered" evidence="1">
    <location>
        <begin position="1"/>
        <end position="33"/>
    </location>
</feature>
<feature type="non-terminal residue" evidence="2">
    <location>
        <position position="58"/>
    </location>
</feature>
<proteinExistence type="predicted"/>
<evidence type="ECO:0000313" key="3">
    <source>
        <dbReference type="Proteomes" id="UP000676336"/>
    </source>
</evidence>
<reference evidence="2" key="1">
    <citation type="submission" date="2021-02" db="EMBL/GenBank/DDBJ databases">
        <authorList>
            <person name="Nowell W R."/>
        </authorList>
    </citation>
    <scope>NUCLEOTIDE SEQUENCE</scope>
</reference>
<accession>A0A8S3AQ92</accession>
<dbReference type="AlphaFoldDB" id="A0A8S3AQ92"/>
<gene>
    <name evidence="2" type="ORF">SMN809_LOCUS44782</name>
</gene>
<evidence type="ECO:0000256" key="1">
    <source>
        <dbReference type="SAM" id="MobiDB-lite"/>
    </source>
</evidence>
<sequence>MLQPMSNQQTRVETNGADRDGAAQGIDSLISVPAPSRGGKDRLCYSIMDPLYPLFSEH</sequence>
<evidence type="ECO:0000313" key="2">
    <source>
        <dbReference type="EMBL" id="CAF4742459.1"/>
    </source>
</evidence>